<comment type="caution">
    <text evidence="8">The sequence shown here is derived from an EMBL/GenBank/DDBJ whole genome shotgun (WGS) entry which is preliminary data.</text>
</comment>
<dbReference type="EC" id="3.6.3.-" evidence="9"/>
<evidence type="ECO:0000256" key="2">
    <source>
        <dbReference type="ARBA" id="ARBA00022448"/>
    </source>
</evidence>
<accession>A0A074IYP9</accession>
<evidence type="ECO:0000256" key="5">
    <source>
        <dbReference type="ARBA" id="ARBA00022840"/>
    </source>
</evidence>
<dbReference type="PROSITE" id="PS50893">
    <property type="entry name" value="ABC_TRANSPORTER_2"/>
    <property type="match status" value="1"/>
</dbReference>
<dbReference type="Pfam" id="PF00005">
    <property type="entry name" value="ABC_tran"/>
    <property type="match status" value="1"/>
</dbReference>
<dbReference type="SUPFAM" id="SSF52540">
    <property type="entry name" value="P-loop containing nucleoside triphosphate hydrolases"/>
    <property type="match status" value="1"/>
</dbReference>
<evidence type="ECO:0000313" key="9">
    <source>
        <dbReference type="EMBL" id="RSI58708.1"/>
    </source>
</evidence>
<organism evidence="8 10">
    <name type="scientific">Streptococcus salivarius</name>
    <dbReference type="NCBI Taxonomy" id="1304"/>
    <lineage>
        <taxon>Bacteria</taxon>
        <taxon>Bacillati</taxon>
        <taxon>Bacillota</taxon>
        <taxon>Bacilli</taxon>
        <taxon>Lactobacillales</taxon>
        <taxon>Streptococcaceae</taxon>
        <taxon>Streptococcus</taxon>
    </lineage>
</organism>
<dbReference type="RefSeq" id="WP_037600174.1">
    <property type="nucleotide sequence ID" value="NZ_CP145864.1"/>
</dbReference>
<keyword evidence="2" id="KW-0813">Transport</keyword>
<evidence type="ECO:0000256" key="1">
    <source>
        <dbReference type="ARBA" id="ARBA00004202"/>
    </source>
</evidence>
<evidence type="ECO:0000256" key="4">
    <source>
        <dbReference type="ARBA" id="ARBA00022741"/>
    </source>
</evidence>
<gene>
    <name evidence="9" type="primary">cmpC</name>
    <name evidence="9" type="ORF">D8867_04285</name>
    <name evidence="8" type="ORF">DL07_00260</name>
</gene>
<sequence>MALLSLQQIHKTFEKGTVNENHVLRGLDLDIEQGDFISVIGGNGAGKSTLMNSIAGVLSIDEGDILLEGQSIKKASVDERSKDISRVFQDPRMGTATNLSIEENMAIAYRRGKKRSFFKKSITESERQVFKEALIDLGLGLENRMKTDANFLSGGQRQALTLAMSTLVRPKILLLDEHTAALDPKTSDMVMNLTRKIVEEQELTTLMITHNMEHAIEYGNRLVMLYHGKIVVDVRGEEKKNLTVAELMDLFHKNSGQVLNDDALVLG</sequence>
<keyword evidence="6" id="KW-0472">Membrane</keyword>
<keyword evidence="3" id="KW-1003">Cell membrane</keyword>
<dbReference type="GO" id="GO:0005886">
    <property type="term" value="C:plasma membrane"/>
    <property type="evidence" value="ECO:0007669"/>
    <property type="project" value="UniProtKB-SubCell"/>
</dbReference>
<evidence type="ECO:0000256" key="6">
    <source>
        <dbReference type="ARBA" id="ARBA00023136"/>
    </source>
</evidence>
<comment type="subcellular location">
    <subcellularLocation>
        <location evidence="1">Cell membrane</location>
        <topology evidence="1">Peripheral membrane protein</topology>
    </subcellularLocation>
</comment>
<dbReference type="InterPro" id="IPR003593">
    <property type="entry name" value="AAA+_ATPase"/>
</dbReference>
<dbReference type="PANTHER" id="PTHR42788">
    <property type="entry name" value="TAURINE IMPORT ATP-BINDING PROTEIN-RELATED"/>
    <property type="match status" value="1"/>
</dbReference>
<evidence type="ECO:0000313" key="8">
    <source>
        <dbReference type="EMBL" id="KEO46848.1"/>
    </source>
</evidence>
<dbReference type="InterPro" id="IPR017871">
    <property type="entry name" value="ABC_transporter-like_CS"/>
</dbReference>
<dbReference type="GO" id="GO:0016887">
    <property type="term" value="F:ATP hydrolysis activity"/>
    <property type="evidence" value="ECO:0007669"/>
    <property type="project" value="InterPro"/>
</dbReference>
<reference evidence="8 10" key="1">
    <citation type="submission" date="2014-04" db="EMBL/GenBank/DDBJ databases">
        <title>Variable characteristics of bacteriocin-producing Streptococcus salivarius strains isolated from Malaysian subjects.</title>
        <authorList>
            <person name="Philip K."/>
            <person name="Barbour A."/>
        </authorList>
    </citation>
    <scope>NUCLEOTIDE SEQUENCE [LARGE SCALE GENOMIC DNA]</scope>
    <source>
        <strain evidence="8 10">NU10</strain>
    </source>
</reference>
<dbReference type="PANTHER" id="PTHR42788:SF7">
    <property type="entry name" value="NITRATE ABC TRANSPORTER ATP-BINDING PROTEIN"/>
    <property type="match status" value="1"/>
</dbReference>
<keyword evidence="9" id="KW-0378">Hydrolase</keyword>
<dbReference type="EMBL" id="RJNF01000008">
    <property type="protein sequence ID" value="RSI58708.1"/>
    <property type="molecule type" value="Genomic_DNA"/>
</dbReference>
<name>A0A074IYP9_STRSL</name>
<dbReference type="InterPro" id="IPR027417">
    <property type="entry name" value="P-loop_NTPase"/>
</dbReference>
<evidence type="ECO:0000313" key="10">
    <source>
        <dbReference type="Proteomes" id="UP000027855"/>
    </source>
</evidence>
<dbReference type="Gene3D" id="3.40.50.300">
    <property type="entry name" value="P-loop containing nucleotide triphosphate hydrolases"/>
    <property type="match status" value="1"/>
</dbReference>
<dbReference type="EMBL" id="JJMT01000001">
    <property type="protein sequence ID" value="KEO46848.1"/>
    <property type="molecule type" value="Genomic_DNA"/>
</dbReference>
<dbReference type="AlphaFoldDB" id="A0A074IYP9"/>
<proteinExistence type="predicted"/>
<protein>
    <submittedName>
        <fullName evidence="8">ABC transporter ATP-binding protein</fullName>
    </submittedName>
    <submittedName>
        <fullName evidence="9">Bicarbonate transport ATP-binding protein CmpC</fullName>
        <ecNumber evidence="9">3.6.3.-</ecNumber>
    </submittedName>
</protein>
<evidence type="ECO:0000256" key="3">
    <source>
        <dbReference type="ARBA" id="ARBA00022475"/>
    </source>
</evidence>
<evidence type="ECO:0000313" key="11">
    <source>
        <dbReference type="Proteomes" id="UP000273998"/>
    </source>
</evidence>
<dbReference type="GO" id="GO:0005524">
    <property type="term" value="F:ATP binding"/>
    <property type="evidence" value="ECO:0007669"/>
    <property type="project" value="UniProtKB-KW"/>
</dbReference>
<keyword evidence="4" id="KW-0547">Nucleotide-binding</keyword>
<feature type="domain" description="ABC transporter" evidence="7">
    <location>
        <begin position="4"/>
        <end position="252"/>
    </location>
</feature>
<reference evidence="9 11" key="2">
    <citation type="submission" date="2018-11" db="EMBL/GenBank/DDBJ databases">
        <title>Species Designations Belie Phenotypic and Genotypic Heterogeneity in Oral Streptococci.</title>
        <authorList>
            <person name="Velsko I."/>
        </authorList>
    </citation>
    <scope>NUCLEOTIDE SEQUENCE [LARGE SCALE GENOMIC DNA]</scope>
    <source>
        <strain evidence="9 11">BCC42</strain>
    </source>
</reference>
<dbReference type="InterPro" id="IPR050166">
    <property type="entry name" value="ABC_transporter_ATP-bind"/>
</dbReference>
<dbReference type="Proteomes" id="UP000027855">
    <property type="component" value="Unassembled WGS sequence"/>
</dbReference>
<dbReference type="SMART" id="SM00382">
    <property type="entry name" value="AAA"/>
    <property type="match status" value="1"/>
</dbReference>
<keyword evidence="5 8" id="KW-0067">ATP-binding</keyword>
<dbReference type="Proteomes" id="UP000273998">
    <property type="component" value="Unassembled WGS sequence"/>
</dbReference>
<evidence type="ECO:0000259" key="7">
    <source>
        <dbReference type="PROSITE" id="PS50893"/>
    </source>
</evidence>
<dbReference type="InterPro" id="IPR003439">
    <property type="entry name" value="ABC_transporter-like_ATP-bd"/>
</dbReference>
<dbReference type="PROSITE" id="PS00211">
    <property type="entry name" value="ABC_TRANSPORTER_1"/>
    <property type="match status" value="1"/>
</dbReference>